<name>A0A0E3M790_CLOSL</name>
<reference evidence="1 2" key="1">
    <citation type="journal article" date="2015" name="J. Biotechnol.">
        <title>Complete genome sequence of a malodorant-producing acetogen, Clostridium scatologenes ATCC 25775(T).</title>
        <authorList>
            <person name="Zhu Z."/>
            <person name="Guo T."/>
            <person name="Zheng H."/>
            <person name="Song T."/>
            <person name="Ouyang P."/>
            <person name="Xie J."/>
        </authorList>
    </citation>
    <scope>NUCLEOTIDE SEQUENCE [LARGE SCALE GENOMIC DNA]</scope>
    <source>
        <strain evidence="1 2">ATCC 25775</strain>
    </source>
</reference>
<dbReference type="Proteomes" id="UP000033115">
    <property type="component" value="Chromosome"/>
</dbReference>
<protein>
    <submittedName>
        <fullName evidence="1">Uncharacterized protein</fullName>
    </submittedName>
</protein>
<dbReference type="KEGG" id="csq:CSCA_3378"/>
<keyword evidence="2" id="KW-1185">Reference proteome</keyword>
<evidence type="ECO:0000313" key="1">
    <source>
        <dbReference type="EMBL" id="AKA70503.1"/>
    </source>
</evidence>
<accession>A0A0E3M790</accession>
<gene>
    <name evidence="1" type="ORF">CSCA_3378</name>
</gene>
<dbReference type="RefSeq" id="WP_029160551.1">
    <property type="nucleotide sequence ID" value="NZ_CP009933.1"/>
</dbReference>
<dbReference type="HOGENOM" id="CLU_130940_0_0_9"/>
<proteinExistence type="predicted"/>
<organism evidence="1 2">
    <name type="scientific">Clostridium scatologenes</name>
    <dbReference type="NCBI Taxonomy" id="1548"/>
    <lineage>
        <taxon>Bacteria</taxon>
        <taxon>Bacillati</taxon>
        <taxon>Bacillota</taxon>
        <taxon>Clostridia</taxon>
        <taxon>Eubacteriales</taxon>
        <taxon>Clostridiaceae</taxon>
        <taxon>Clostridium</taxon>
    </lineage>
</organism>
<dbReference type="AlphaFoldDB" id="A0A0E3M790"/>
<evidence type="ECO:0000313" key="2">
    <source>
        <dbReference type="Proteomes" id="UP000033115"/>
    </source>
</evidence>
<dbReference type="EMBL" id="CP009933">
    <property type="protein sequence ID" value="AKA70503.1"/>
    <property type="molecule type" value="Genomic_DNA"/>
</dbReference>
<sequence>MLRVLEYKEKKSANIEFDVYTPINIEFDSWNISKEPTIYWRTGDLKKSLMEIGMGKNTGDIRSITLTLSDNVYKIDNLNTKNLKVIEGIPVIQVDKFMNKTYVDEKGELKVYIGANKVYILFSENEIESIVQNDSVGFGLDSNEMICSIVVKDIGENEKMILEEALK</sequence>